<evidence type="ECO:0000259" key="2">
    <source>
        <dbReference type="Pfam" id="PF01425"/>
    </source>
</evidence>
<keyword evidence="4" id="KW-1185">Reference proteome</keyword>
<dbReference type="EMBL" id="BSUN01000001">
    <property type="protein sequence ID" value="GMA34706.1"/>
    <property type="molecule type" value="Genomic_DNA"/>
</dbReference>
<proteinExistence type="predicted"/>
<organism evidence="3 4">
    <name type="scientific">Demequina litorisediminis</name>
    <dbReference type="NCBI Taxonomy" id="1849022"/>
    <lineage>
        <taxon>Bacteria</taxon>
        <taxon>Bacillati</taxon>
        <taxon>Actinomycetota</taxon>
        <taxon>Actinomycetes</taxon>
        <taxon>Micrococcales</taxon>
        <taxon>Demequinaceae</taxon>
        <taxon>Demequina</taxon>
    </lineage>
</organism>
<accession>A0ABQ6IAG6</accession>
<dbReference type="InterPro" id="IPR036928">
    <property type="entry name" value="AS_sf"/>
</dbReference>
<dbReference type="Pfam" id="PF01425">
    <property type="entry name" value="Amidase"/>
    <property type="match status" value="1"/>
</dbReference>
<reference evidence="4" key="1">
    <citation type="journal article" date="2019" name="Int. J. Syst. Evol. Microbiol.">
        <title>The Global Catalogue of Microorganisms (GCM) 10K type strain sequencing project: providing services to taxonomists for standard genome sequencing and annotation.</title>
        <authorList>
            <consortium name="The Broad Institute Genomics Platform"/>
            <consortium name="The Broad Institute Genome Sequencing Center for Infectious Disease"/>
            <person name="Wu L."/>
            <person name="Ma J."/>
        </authorList>
    </citation>
    <scope>NUCLEOTIDE SEQUENCE [LARGE SCALE GENOMIC DNA]</scope>
    <source>
        <strain evidence="4">NBRC 112299</strain>
    </source>
</reference>
<sequence>MSAADAVERFLTAVATTDRPEAWIHLVGADSLVSAAQRVDAALAAGDDLPLAGVLVAVKDNIDVAGCPTTAGAPTYAYAAGVDAPAVARLREAGAIIVGKTNMDQFATGLVGTRSPYGAVRHAADATRISGGSSSGSAVVVAQGLVDLALGTDTAGSGRVPAALHGLWGLKPTRGLVPTTGVVPACASLDCVTVFGRDADLAARAVAVMSGPDAGDPVSRRAAVTESLTPRARRRLVVPPRGEPRRPGTRMGRGVRAQRRGGRSRGLRDRGALDRPAAGGGTHAVRVVVRRRALRGGGGAPRGALRRHRRRP</sequence>
<feature type="domain" description="Amidase" evidence="2">
    <location>
        <begin position="6"/>
        <end position="223"/>
    </location>
</feature>
<evidence type="ECO:0000313" key="3">
    <source>
        <dbReference type="EMBL" id="GMA34706.1"/>
    </source>
</evidence>
<name>A0ABQ6IAG6_9MICO</name>
<feature type="region of interest" description="Disordered" evidence="1">
    <location>
        <begin position="293"/>
        <end position="312"/>
    </location>
</feature>
<evidence type="ECO:0000313" key="4">
    <source>
        <dbReference type="Proteomes" id="UP001157125"/>
    </source>
</evidence>
<feature type="compositionally biased region" description="Basic residues" evidence="1">
    <location>
        <begin position="256"/>
        <end position="265"/>
    </location>
</feature>
<gene>
    <name evidence="3" type="ORF">GCM10025876_09100</name>
</gene>
<evidence type="ECO:0000256" key="1">
    <source>
        <dbReference type="SAM" id="MobiDB-lite"/>
    </source>
</evidence>
<dbReference type="SUPFAM" id="SSF75304">
    <property type="entry name" value="Amidase signature (AS) enzymes"/>
    <property type="match status" value="1"/>
</dbReference>
<dbReference type="InterPro" id="IPR023631">
    <property type="entry name" value="Amidase_dom"/>
</dbReference>
<dbReference type="Proteomes" id="UP001157125">
    <property type="component" value="Unassembled WGS sequence"/>
</dbReference>
<feature type="region of interest" description="Disordered" evidence="1">
    <location>
        <begin position="238"/>
        <end position="283"/>
    </location>
</feature>
<protein>
    <recommendedName>
        <fullName evidence="2">Amidase domain-containing protein</fullName>
    </recommendedName>
</protein>
<comment type="caution">
    <text evidence="3">The sequence shown here is derived from an EMBL/GenBank/DDBJ whole genome shotgun (WGS) entry which is preliminary data.</text>
</comment>
<dbReference type="Gene3D" id="3.90.1300.10">
    <property type="entry name" value="Amidase signature (AS) domain"/>
    <property type="match status" value="1"/>
</dbReference>
<dbReference type="InterPro" id="IPR000120">
    <property type="entry name" value="Amidase"/>
</dbReference>
<dbReference type="PANTHER" id="PTHR11895">
    <property type="entry name" value="TRANSAMIDASE"/>
    <property type="match status" value="1"/>
</dbReference>